<sequence>MLDRLAGRSYYYFLDGYSGYNQIIIAPKDQDKSNFTFRVLPKIHQGLFQGGESFVQIVRNDAKFMFNGQCMKAFELLNWIDLGAKGEQDVSFGVYVSKTMNDAQVNYMVTEKELLAIVFAMEKFRPYLMGAEVIVHIDHVTLHYLMTKKDSKARLMRWTLLLQEFDLEMVDWKETESHVADHLSRLEEEGRPKYGLEINDAFPDEQLLSVSLNSMPWFVDVTNFLVTGIVPSELSFNQKKKLKRDNLDYYWTSLIFSRFITMV</sequence>
<evidence type="ECO:0000313" key="1">
    <source>
        <dbReference type="Proteomes" id="UP000790787"/>
    </source>
</evidence>
<evidence type="ECO:0000313" key="2">
    <source>
        <dbReference type="RefSeq" id="XP_075088187.1"/>
    </source>
</evidence>
<dbReference type="Proteomes" id="UP000790787">
    <property type="component" value="Chromosome 16"/>
</dbReference>
<keyword evidence="1" id="KW-1185">Reference proteome</keyword>
<reference evidence="2" key="2">
    <citation type="submission" date="2025-08" db="UniProtKB">
        <authorList>
            <consortium name="RefSeq"/>
        </authorList>
    </citation>
    <scope>IDENTIFICATION</scope>
    <source>
        <tissue evidence="2">Leaf</tissue>
    </source>
</reference>
<accession>A0AC58ST84</accession>
<protein>
    <submittedName>
        <fullName evidence="2">Uncharacterized protein LOC142170230</fullName>
    </submittedName>
</protein>
<name>A0AC58ST84_TOBAC</name>
<organism evidence="1 2">
    <name type="scientific">Nicotiana tabacum</name>
    <name type="common">Common tobacco</name>
    <dbReference type="NCBI Taxonomy" id="4097"/>
    <lineage>
        <taxon>Eukaryota</taxon>
        <taxon>Viridiplantae</taxon>
        <taxon>Streptophyta</taxon>
        <taxon>Embryophyta</taxon>
        <taxon>Tracheophyta</taxon>
        <taxon>Spermatophyta</taxon>
        <taxon>Magnoliopsida</taxon>
        <taxon>eudicotyledons</taxon>
        <taxon>Gunneridae</taxon>
        <taxon>Pentapetalae</taxon>
        <taxon>asterids</taxon>
        <taxon>lamiids</taxon>
        <taxon>Solanales</taxon>
        <taxon>Solanaceae</taxon>
        <taxon>Nicotianoideae</taxon>
        <taxon>Nicotianeae</taxon>
        <taxon>Nicotiana</taxon>
    </lineage>
</organism>
<dbReference type="RefSeq" id="XP_075088187.1">
    <property type="nucleotide sequence ID" value="XM_075232086.1"/>
</dbReference>
<gene>
    <name evidence="2" type="primary">LOC142170230</name>
</gene>
<reference evidence="1" key="1">
    <citation type="journal article" date="2014" name="Nat. Commun.">
        <title>The tobacco genome sequence and its comparison with those of tomato and potato.</title>
        <authorList>
            <person name="Sierro N."/>
            <person name="Battey J.N."/>
            <person name="Ouadi S."/>
            <person name="Bakaher N."/>
            <person name="Bovet L."/>
            <person name="Willig A."/>
            <person name="Goepfert S."/>
            <person name="Peitsch M.C."/>
            <person name="Ivanov N.V."/>
        </authorList>
    </citation>
    <scope>NUCLEOTIDE SEQUENCE [LARGE SCALE GENOMIC DNA]</scope>
</reference>
<proteinExistence type="predicted"/>